<dbReference type="InterPro" id="IPR043131">
    <property type="entry name" value="BCAT-like_N"/>
</dbReference>
<dbReference type="PANTHER" id="PTHR42743:SF2">
    <property type="entry name" value="AMINODEOXYCHORISMATE LYASE"/>
    <property type="match status" value="1"/>
</dbReference>
<evidence type="ECO:0000313" key="3">
    <source>
        <dbReference type="Proteomes" id="UP000788419"/>
    </source>
</evidence>
<gene>
    <name evidence="2" type="ORF">CSC65_11355</name>
</gene>
<dbReference type="InterPro" id="IPR001544">
    <property type="entry name" value="Aminotrans_IV"/>
</dbReference>
<comment type="caution">
    <text evidence="2">The sequence shown here is derived from an EMBL/GenBank/DDBJ whole genome shotgun (WGS) entry which is preliminary data.</text>
</comment>
<protein>
    <submittedName>
        <fullName evidence="2">Class IV aminotransferase</fullName>
    </submittedName>
</protein>
<keyword evidence="2" id="KW-0808">Transferase</keyword>
<reference evidence="2 3" key="1">
    <citation type="submission" date="2017-10" db="EMBL/GenBank/DDBJ databases">
        <title>Whole genome sequencing of members of genus Pseudoxanthomonas.</title>
        <authorList>
            <person name="Kumar S."/>
            <person name="Bansal K."/>
            <person name="Kaur A."/>
            <person name="Patil P."/>
            <person name="Sharma S."/>
            <person name="Patil P.B."/>
        </authorList>
    </citation>
    <scope>NUCLEOTIDE SEQUENCE [LARGE SCALE GENOMIC DNA]</scope>
    <source>
        <strain evidence="2 3">DSM 17801</strain>
    </source>
</reference>
<keyword evidence="3" id="KW-1185">Reference proteome</keyword>
<evidence type="ECO:0000313" key="2">
    <source>
        <dbReference type="EMBL" id="KAF1693901.1"/>
    </source>
</evidence>
<dbReference type="Pfam" id="PF01063">
    <property type="entry name" value="Aminotran_4"/>
    <property type="match status" value="1"/>
</dbReference>
<dbReference type="PANTHER" id="PTHR42743">
    <property type="entry name" value="AMINO-ACID AMINOTRANSFERASE"/>
    <property type="match status" value="1"/>
</dbReference>
<dbReference type="GO" id="GO:0008483">
    <property type="term" value="F:transaminase activity"/>
    <property type="evidence" value="ECO:0007669"/>
    <property type="project" value="UniProtKB-KW"/>
</dbReference>
<evidence type="ECO:0000256" key="1">
    <source>
        <dbReference type="ARBA" id="ARBA00009320"/>
    </source>
</evidence>
<dbReference type="InterPro" id="IPR036038">
    <property type="entry name" value="Aminotransferase-like"/>
</dbReference>
<dbReference type="EMBL" id="PDWN01000010">
    <property type="protein sequence ID" value="KAF1693901.1"/>
    <property type="molecule type" value="Genomic_DNA"/>
</dbReference>
<organism evidence="2 3">
    <name type="scientific">Pseudoxanthomonas daejeonensis</name>
    <dbReference type="NCBI Taxonomy" id="266062"/>
    <lineage>
        <taxon>Bacteria</taxon>
        <taxon>Pseudomonadati</taxon>
        <taxon>Pseudomonadota</taxon>
        <taxon>Gammaproteobacteria</taxon>
        <taxon>Lysobacterales</taxon>
        <taxon>Lysobacteraceae</taxon>
        <taxon>Pseudoxanthomonas</taxon>
    </lineage>
</organism>
<comment type="similarity">
    <text evidence="1">Belongs to the class-IV pyridoxal-phosphate-dependent aminotransferase family.</text>
</comment>
<dbReference type="Gene3D" id="3.30.470.10">
    <property type="match status" value="1"/>
</dbReference>
<dbReference type="Proteomes" id="UP000788419">
    <property type="component" value="Unassembled WGS sequence"/>
</dbReference>
<dbReference type="SUPFAM" id="SSF56752">
    <property type="entry name" value="D-aminoacid aminotransferase-like PLP-dependent enzymes"/>
    <property type="match status" value="1"/>
</dbReference>
<keyword evidence="2" id="KW-0032">Aminotransferase</keyword>
<name>A0ABQ6Z6E2_9GAMM</name>
<dbReference type="RefSeq" id="WP_162410710.1">
    <property type="nucleotide sequence ID" value="NZ_PDWN01000010.1"/>
</dbReference>
<sequence length="285" mass="30396">MRDASNPGVAAVNAGDGPIVLLNGEDAGADALRMLALVNYGHFTSLQVRDGAVQGLGLHLDRLRQGNAELFDADFDADAVRGWMRQAAQARGGDCSMRVTLFSRQFDHRHALRPVGVDVLVSASAPLAPTSRSLRLQTRVFSRPVPQLKHVGTFPLVHHRRQALKAGYDDALFVDGDGPQARVSEGSFWNVGFWDGRQVVWPDAPALRGTRERLLQQGLAAAGVGQQVRPVVLADLAGFQAAFAANANGVQPVASIDGVVYPEEGWEPVLALLGAAARHAPGEPL</sequence>
<dbReference type="InterPro" id="IPR043132">
    <property type="entry name" value="BCAT-like_C"/>
</dbReference>
<dbReference type="InterPro" id="IPR050571">
    <property type="entry name" value="Class-IV_PLP-Dep_Aminotrnsfr"/>
</dbReference>
<dbReference type="Gene3D" id="3.20.10.10">
    <property type="entry name" value="D-amino Acid Aminotransferase, subunit A, domain 2"/>
    <property type="match status" value="1"/>
</dbReference>
<accession>A0ABQ6Z6E2</accession>
<dbReference type="NCBIfam" id="NF006734">
    <property type="entry name" value="PRK09266.1"/>
    <property type="match status" value="1"/>
</dbReference>
<proteinExistence type="inferred from homology"/>